<dbReference type="Proteomes" id="UP001159042">
    <property type="component" value="Unassembled WGS sequence"/>
</dbReference>
<protein>
    <recommendedName>
        <fullName evidence="2">separase</fullName>
        <ecNumber evidence="2">3.4.22.49</ecNumber>
    </recommendedName>
</protein>
<keyword evidence="7" id="KW-1185">Reference proteome</keyword>
<organism evidence="6 7">
    <name type="scientific">Exocentrus adspersus</name>
    <dbReference type="NCBI Taxonomy" id="1586481"/>
    <lineage>
        <taxon>Eukaryota</taxon>
        <taxon>Metazoa</taxon>
        <taxon>Ecdysozoa</taxon>
        <taxon>Arthropoda</taxon>
        <taxon>Hexapoda</taxon>
        <taxon>Insecta</taxon>
        <taxon>Pterygota</taxon>
        <taxon>Neoptera</taxon>
        <taxon>Endopterygota</taxon>
        <taxon>Coleoptera</taxon>
        <taxon>Polyphaga</taxon>
        <taxon>Cucujiformia</taxon>
        <taxon>Chrysomeloidea</taxon>
        <taxon>Cerambycidae</taxon>
        <taxon>Lamiinae</taxon>
        <taxon>Acanthocinini</taxon>
        <taxon>Exocentrus</taxon>
    </lineage>
</organism>
<comment type="catalytic activity">
    <reaction evidence="1">
        <text>All bonds known to be hydrolyzed by this endopeptidase have arginine in P1 and an acidic residue in P4. P6 is often occupied by an acidic residue or by a hydroxy-amino-acid residue, the phosphorylation of which enhances cleavage.</text>
        <dbReference type="EC" id="3.4.22.49"/>
    </reaction>
</comment>
<dbReference type="GO" id="GO:0005737">
    <property type="term" value="C:cytoplasm"/>
    <property type="evidence" value="ECO:0007669"/>
    <property type="project" value="TreeGrafter"/>
</dbReference>
<evidence type="ECO:0000259" key="5">
    <source>
        <dbReference type="PROSITE" id="PS51700"/>
    </source>
</evidence>
<dbReference type="GO" id="GO:0005634">
    <property type="term" value="C:nucleus"/>
    <property type="evidence" value="ECO:0007669"/>
    <property type="project" value="InterPro"/>
</dbReference>
<dbReference type="GO" id="GO:0072686">
    <property type="term" value="C:mitotic spindle"/>
    <property type="evidence" value="ECO:0007669"/>
    <property type="project" value="TreeGrafter"/>
</dbReference>
<dbReference type="EC" id="3.4.22.49" evidence="2"/>
<evidence type="ECO:0000256" key="1">
    <source>
        <dbReference type="ARBA" id="ARBA00000451"/>
    </source>
</evidence>
<dbReference type="InterPro" id="IPR030397">
    <property type="entry name" value="SEPARIN_core_dom"/>
</dbReference>
<comment type="caution">
    <text evidence="6">The sequence shown here is derived from an EMBL/GenBank/DDBJ whole genome shotgun (WGS) entry which is preliminary data.</text>
</comment>
<accession>A0AAV8VE75</accession>
<dbReference type="GO" id="GO:0051307">
    <property type="term" value="P:meiotic chromosome separation"/>
    <property type="evidence" value="ECO:0007669"/>
    <property type="project" value="TreeGrafter"/>
</dbReference>
<dbReference type="PANTHER" id="PTHR12792:SF0">
    <property type="entry name" value="SEPARIN"/>
    <property type="match status" value="1"/>
</dbReference>
<dbReference type="GO" id="GO:0006508">
    <property type="term" value="P:proteolysis"/>
    <property type="evidence" value="ECO:0007669"/>
    <property type="project" value="InterPro"/>
</dbReference>
<evidence type="ECO:0000256" key="3">
    <source>
        <dbReference type="ARBA" id="ARBA00022801"/>
    </source>
</evidence>
<dbReference type="InterPro" id="IPR005314">
    <property type="entry name" value="Peptidase_C50"/>
</dbReference>
<keyword evidence="4" id="KW-0159">Chromosome partition</keyword>
<evidence type="ECO:0000256" key="4">
    <source>
        <dbReference type="ARBA" id="ARBA00022829"/>
    </source>
</evidence>
<dbReference type="PROSITE" id="PS51700">
    <property type="entry name" value="SEPARIN"/>
    <property type="match status" value="1"/>
</dbReference>
<feature type="domain" description="Peptidase C50" evidence="5">
    <location>
        <begin position="373"/>
        <end position="469"/>
    </location>
</feature>
<dbReference type="AlphaFoldDB" id="A0AAV8VE75"/>
<dbReference type="Pfam" id="PF03568">
    <property type="entry name" value="Separin_C"/>
    <property type="match status" value="1"/>
</dbReference>
<evidence type="ECO:0000313" key="7">
    <source>
        <dbReference type="Proteomes" id="UP001159042"/>
    </source>
</evidence>
<evidence type="ECO:0000256" key="2">
    <source>
        <dbReference type="ARBA" id="ARBA00012489"/>
    </source>
</evidence>
<reference evidence="6 7" key="1">
    <citation type="journal article" date="2023" name="Insect Mol. Biol.">
        <title>Genome sequencing provides insights into the evolution of gene families encoding plant cell wall-degrading enzymes in longhorned beetles.</title>
        <authorList>
            <person name="Shin N.R."/>
            <person name="Okamura Y."/>
            <person name="Kirsch R."/>
            <person name="Pauchet Y."/>
        </authorList>
    </citation>
    <scope>NUCLEOTIDE SEQUENCE [LARGE SCALE GENOMIC DNA]</scope>
    <source>
        <strain evidence="6">EAD_L_NR</strain>
    </source>
</reference>
<evidence type="ECO:0000313" key="6">
    <source>
        <dbReference type="EMBL" id="KAJ8912438.1"/>
    </source>
</evidence>
<name>A0AAV8VE75_9CUCU</name>
<dbReference type="GO" id="GO:0004197">
    <property type="term" value="F:cysteine-type endopeptidase activity"/>
    <property type="evidence" value="ECO:0007669"/>
    <property type="project" value="InterPro"/>
</dbReference>
<gene>
    <name evidence="6" type="ORF">NQ315_006105</name>
</gene>
<dbReference type="EMBL" id="JANEYG010000130">
    <property type="protein sequence ID" value="KAJ8912438.1"/>
    <property type="molecule type" value="Genomic_DNA"/>
</dbReference>
<proteinExistence type="predicted"/>
<keyword evidence="3" id="KW-0378">Hydrolase</keyword>
<sequence>MDKGNEELMQLLKELENVHYPPGCQFQRLQRYKALHIQKDSDIDAIYNLVQSHSPGLRNKAVLRYEKLLSADVEPICKIPLISTTEEIALKCPTAEVNENIRIMLRHIAEMPKEWTLVQLTPYYNPLDDITEDNTIFKTNPIHISVFNCGQLDEEPFLVTVNPPIDSVNGSCIELVQEMMSIIRGNKEALMSHKKKRQSIEDRLKAIIKDVQNLWFKEWRCLLSGKYIDASLDEEIKLELRNFFRMEFSKLEVTSKIISILAYVVKGSVHLKLIEIKRAVQYCFPHIEDKNLLRSIIQFIRSLGDKLIAKGANTKKYPVILILDDSLDCFPWEMIDILQDEPVSRVPSLQFIYTLFKEHEKDIVNGHKIVLNYDKGAYIVNPDTDLKNMEIRMMNFFNYWTPNWIGTSGYQPDSDEFFELLTSSDIFSYNGHGSGSHLLSMDKIQRTHIKSVVLLFGCGSTKINRMDPQVEMYGPYHIPCMVGMLWEVTDLDTDVLTTEFMGQWIPSKAPIKWKYVDKTEWSKAEEIVKFVKDKKLTGEEMNYEPELLRALSSAKKAVSFYGTRAACVARGLPVKIQEKNI</sequence>
<dbReference type="PANTHER" id="PTHR12792">
    <property type="entry name" value="EXTRA SPINDLE POLES 1-RELATED"/>
    <property type="match status" value="1"/>
</dbReference>